<dbReference type="InterPro" id="IPR014622">
    <property type="entry name" value="UCP036794_erythomycin"/>
</dbReference>
<dbReference type="GO" id="GO:0046677">
    <property type="term" value="P:response to antibiotic"/>
    <property type="evidence" value="ECO:0007669"/>
    <property type="project" value="InterPro"/>
</dbReference>
<accession>A0A1W1UW00</accession>
<dbReference type="Proteomes" id="UP000192582">
    <property type="component" value="Unassembled WGS sequence"/>
</dbReference>
<feature type="chain" id="PRO_5010695204" evidence="1">
    <location>
        <begin position="23"/>
        <end position="452"/>
    </location>
</feature>
<evidence type="ECO:0000256" key="1">
    <source>
        <dbReference type="SAM" id="SignalP"/>
    </source>
</evidence>
<reference evidence="2 3" key="1">
    <citation type="submission" date="2017-04" db="EMBL/GenBank/DDBJ databases">
        <authorList>
            <person name="Afonso C.L."/>
            <person name="Miller P.J."/>
            <person name="Scott M.A."/>
            <person name="Spackman E."/>
            <person name="Goraichik I."/>
            <person name="Dimitrov K.M."/>
            <person name="Suarez D.L."/>
            <person name="Swayne D.E."/>
        </authorList>
    </citation>
    <scope>NUCLEOTIDE SEQUENCE [LARGE SCALE GENOMIC DNA]</scope>
    <source>
        <strain evidence="2 3">KR-140</strain>
    </source>
</reference>
<evidence type="ECO:0000313" key="2">
    <source>
        <dbReference type="EMBL" id="SMB85277.1"/>
    </source>
</evidence>
<dbReference type="STRING" id="695939.SAMN00790413_03338"/>
<protein>
    <submittedName>
        <fullName evidence="2">Erythromycin esterase homolog</fullName>
    </submittedName>
</protein>
<dbReference type="OrthoDB" id="9810066at2"/>
<dbReference type="SUPFAM" id="SSF159501">
    <property type="entry name" value="EreA/ChaN-like"/>
    <property type="match status" value="1"/>
</dbReference>
<keyword evidence="3" id="KW-1185">Reference proteome</keyword>
<proteinExistence type="predicted"/>
<dbReference type="PANTHER" id="PTHR31299:SF0">
    <property type="entry name" value="ESTERASE, PUTATIVE (AFU_ORTHOLOGUE AFUA_1G05850)-RELATED"/>
    <property type="match status" value="1"/>
</dbReference>
<dbReference type="InterPro" id="IPR052036">
    <property type="entry name" value="Hydrolase/PRTase-associated"/>
</dbReference>
<dbReference type="CDD" id="cd14728">
    <property type="entry name" value="Ere-like"/>
    <property type="match status" value="1"/>
</dbReference>
<dbReference type="PANTHER" id="PTHR31299">
    <property type="entry name" value="ESTERASE, PUTATIVE (AFU_ORTHOLOGUE AFUA_1G05850)-RELATED"/>
    <property type="match status" value="1"/>
</dbReference>
<organism evidence="2 3">
    <name type="scientific">Deinococcus hopiensis KR-140</name>
    <dbReference type="NCBI Taxonomy" id="695939"/>
    <lineage>
        <taxon>Bacteria</taxon>
        <taxon>Thermotogati</taxon>
        <taxon>Deinococcota</taxon>
        <taxon>Deinococci</taxon>
        <taxon>Deinococcales</taxon>
        <taxon>Deinococcaceae</taxon>
        <taxon>Deinococcus</taxon>
    </lineage>
</organism>
<gene>
    <name evidence="2" type="ORF">SAMN00790413_03338</name>
</gene>
<sequence length="452" mass="50342">MPLPLHPGLLLCSALLLSPVHAQVPALPPSPVSPVQAIRRAALPLNENSQTYTPLLNMARNRSVVLIGESTHGTHEFYRTRAEITRRLLAEQGFDAVIIEGDWPDAQRVNRFVRGEGTDATPEEALANFERFPEWMWRNTVVRDFVGWLREHNRTQPRANQAGFYGMDLYSAVQSRQEVMRLLGALNPGGLGKVRDRYNCLNRLAPEVDSGMPMPLEGDGNACEQGVTAVLTELQQYRTAQRGRTGVSAEALFDLEQNARVVRNALTYERVSLDPFGGSSSWNVRDGHMFETLEAIRSHLGPQARVVVWAHNSHLGDASATEIGRGGELNLGQLVRQKYGMAALLVGFTTHTGTVTAARNWDRPGEKRAVRPSLVGSYERLFHDTGLSSFLLFPSRLPAAAWGDERLERAIGVVYAPETERESHYFLANLPRQFDAVIHFDVTRALEPLPQR</sequence>
<feature type="signal peptide" evidence="1">
    <location>
        <begin position="1"/>
        <end position="22"/>
    </location>
</feature>
<dbReference type="InterPro" id="IPR007815">
    <property type="entry name" value="Emycin_Estase"/>
</dbReference>
<dbReference type="EMBL" id="FWWU01000008">
    <property type="protein sequence ID" value="SMB85277.1"/>
    <property type="molecule type" value="Genomic_DNA"/>
</dbReference>
<dbReference type="AlphaFoldDB" id="A0A1W1UW00"/>
<dbReference type="PIRSF" id="PIRSF036794">
    <property type="entry name" value="UCP_erythr_ester"/>
    <property type="match status" value="1"/>
</dbReference>
<evidence type="ECO:0000313" key="3">
    <source>
        <dbReference type="Proteomes" id="UP000192582"/>
    </source>
</evidence>
<dbReference type="Gene3D" id="3.40.1660.10">
    <property type="entry name" value="EreA-like (biosynthetic domain)"/>
    <property type="match status" value="1"/>
</dbReference>
<dbReference type="Gene3D" id="3.30.1870.10">
    <property type="entry name" value="EreA-like, domain 2"/>
    <property type="match status" value="1"/>
</dbReference>
<keyword evidence="1" id="KW-0732">Signal</keyword>
<name>A0A1W1UW00_9DEIO</name>
<dbReference type="Pfam" id="PF05139">
    <property type="entry name" value="Erythro_esteras"/>
    <property type="match status" value="1"/>
</dbReference>